<dbReference type="PANTHER" id="PTHR36303">
    <property type="entry name" value="2',3'-CYCLIC-NUCLEOTIDE 2'-PHOSPHODIESTERASE"/>
    <property type="match status" value="1"/>
</dbReference>
<evidence type="ECO:0000256" key="4">
    <source>
        <dbReference type="ARBA" id="ARBA00023004"/>
    </source>
</evidence>
<evidence type="ECO:0000256" key="7">
    <source>
        <dbReference type="PIRSR" id="PIRSR004789-51"/>
    </source>
</evidence>
<organism evidence="8 9">
    <name type="scientific">Calditerricola satsumensis</name>
    <dbReference type="NCBI Taxonomy" id="373054"/>
    <lineage>
        <taxon>Bacteria</taxon>
        <taxon>Bacillati</taxon>
        <taxon>Bacillota</taxon>
        <taxon>Bacilli</taxon>
        <taxon>Bacillales</taxon>
        <taxon>Bacillaceae</taxon>
        <taxon>Calditerricola</taxon>
    </lineage>
</organism>
<evidence type="ECO:0000256" key="2">
    <source>
        <dbReference type="ARBA" id="ARBA00022723"/>
    </source>
</evidence>
<comment type="cofactor">
    <cofactor evidence="1">
        <name>Fe(3+)</name>
        <dbReference type="ChEBI" id="CHEBI:29034"/>
    </cofactor>
</comment>
<evidence type="ECO:0000313" key="9">
    <source>
        <dbReference type="Proteomes" id="UP000637720"/>
    </source>
</evidence>
<dbReference type="Gene3D" id="3.60.21.10">
    <property type="match status" value="1"/>
</dbReference>
<dbReference type="PANTHER" id="PTHR36303:SF1">
    <property type="entry name" value="2',3'-CYCLIC-NUCLEOTIDE 2'-PHOSPHODIESTERASE"/>
    <property type="match status" value="1"/>
</dbReference>
<feature type="binding site" evidence="7">
    <location>
        <position position="177"/>
    </location>
    <ligand>
        <name>Fe cation</name>
        <dbReference type="ChEBI" id="CHEBI:24875"/>
        <label>1</label>
    </ligand>
</feature>
<feature type="binding site" evidence="7">
    <location>
        <position position="39"/>
    </location>
    <ligand>
        <name>Fe cation</name>
        <dbReference type="ChEBI" id="CHEBI:24875"/>
        <label>1</label>
    </ligand>
</feature>
<reference evidence="8" key="1">
    <citation type="journal article" date="2014" name="Int. J. Syst. Evol. Microbiol.">
        <title>Complete genome sequence of Corynebacterium casei LMG S-19264T (=DSM 44701T), isolated from a smear-ripened cheese.</title>
        <authorList>
            <consortium name="US DOE Joint Genome Institute (JGI-PGF)"/>
            <person name="Walter F."/>
            <person name="Albersmeier A."/>
            <person name="Kalinowski J."/>
            <person name="Ruckert C."/>
        </authorList>
    </citation>
    <scope>NUCLEOTIDE SEQUENCE</scope>
    <source>
        <strain evidence="8">JCM 14719</strain>
    </source>
</reference>
<feature type="binding site" evidence="7">
    <location>
        <position position="39"/>
    </location>
    <ligand>
        <name>Fe cation</name>
        <dbReference type="ChEBI" id="CHEBI:24875"/>
        <label>2</label>
    </ligand>
</feature>
<keyword evidence="3" id="KW-0378">Hydrolase</keyword>
<comment type="caution">
    <text evidence="8">The sequence shown here is derived from an EMBL/GenBank/DDBJ whole genome shotgun (WGS) entry which is preliminary data.</text>
</comment>
<dbReference type="InterPro" id="IPR005235">
    <property type="entry name" value="YmdB-like"/>
</dbReference>
<feature type="binding site" evidence="7">
    <location>
        <position position="67"/>
    </location>
    <ligand>
        <name>Fe cation</name>
        <dbReference type="ChEBI" id="CHEBI:24875"/>
        <label>2</label>
    </ligand>
</feature>
<dbReference type="Proteomes" id="UP000637720">
    <property type="component" value="Unassembled WGS sequence"/>
</dbReference>
<feature type="active site" description="Proton donor" evidence="6">
    <location>
        <position position="68"/>
    </location>
</feature>
<proteinExistence type="inferred from homology"/>
<reference evidence="8" key="2">
    <citation type="submission" date="2020-09" db="EMBL/GenBank/DDBJ databases">
        <authorList>
            <person name="Sun Q."/>
            <person name="Ohkuma M."/>
        </authorList>
    </citation>
    <scope>NUCLEOTIDE SEQUENCE</scope>
    <source>
        <strain evidence="8">JCM 14719</strain>
    </source>
</reference>
<protein>
    <submittedName>
        <fullName evidence="8">Metallophosphoesterase</fullName>
    </submittedName>
</protein>
<name>A0A8J3B5A5_9BACI</name>
<dbReference type="AlphaFoldDB" id="A0A8J3B5A5"/>
<evidence type="ECO:0000256" key="3">
    <source>
        <dbReference type="ARBA" id="ARBA00022801"/>
    </source>
</evidence>
<feature type="binding site" evidence="7">
    <location>
        <position position="150"/>
    </location>
    <ligand>
        <name>Fe cation</name>
        <dbReference type="ChEBI" id="CHEBI:24875"/>
        <label>2</label>
    </ligand>
</feature>
<dbReference type="NCBIfam" id="TIGR00282">
    <property type="entry name" value="TIGR00282 family metallophosphoesterase"/>
    <property type="match status" value="1"/>
</dbReference>
<dbReference type="RefSeq" id="WP_188816777.1">
    <property type="nucleotide sequence ID" value="NZ_BMOF01000008.1"/>
</dbReference>
<keyword evidence="4" id="KW-0408">Iron</keyword>
<dbReference type="Pfam" id="PF13277">
    <property type="entry name" value="YmdB"/>
    <property type="match status" value="1"/>
</dbReference>
<dbReference type="SUPFAM" id="SSF56300">
    <property type="entry name" value="Metallo-dependent phosphatases"/>
    <property type="match status" value="1"/>
</dbReference>
<accession>A0A8J3B5A5</accession>
<evidence type="ECO:0000313" key="8">
    <source>
        <dbReference type="EMBL" id="GGJ95307.1"/>
    </source>
</evidence>
<dbReference type="FunFam" id="3.60.21.10:FF:000016">
    <property type="entry name" value="Putative metallophosphoesterase"/>
    <property type="match status" value="1"/>
</dbReference>
<dbReference type="CDD" id="cd07382">
    <property type="entry name" value="MPP_DR1281"/>
    <property type="match status" value="1"/>
</dbReference>
<feature type="binding site" evidence="7">
    <location>
        <position position="8"/>
    </location>
    <ligand>
        <name>Fe cation</name>
        <dbReference type="ChEBI" id="CHEBI:24875"/>
        <label>1</label>
    </ligand>
</feature>
<feature type="binding site" evidence="7">
    <location>
        <position position="175"/>
    </location>
    <ligand>
        <name>Fe cation</name>
        <dbReference type="ChEBI" id="CHEBI:24875"/>
        <label>2</label>
    </ligand>
</feature>
<keyword evidence="9" id="KW-1185">Reference proteome</keyword>
<dbReference type="EMBL" id="BMOF01000008">
    <property type="protein sequence ID" value="GGJ95307.1"/>
    <property type="molecule type" value="Genomic_DNA"/>
</dbReference>
<evidence type="ECO:0000256" key="5">
    <source>
        <dbReference type="ARBA" id="ARBA00061401"/>
    </source>
</evidence>
<gene>
    <name evidence="8" type="ORF">GCM10007043_06420</name>
</gene>
<evidence type="ECO:0000256" key="1">
    <source>
        <dbReference type="ARBA" id="ARBA00001965"/>
    </source>
</evidence>
<feature type="binding site" evidence="7">
    <location>
        <position position="40"/>
    </location>
    <ligand>
        <name>Fe cation</name>
        <dbReference type="ChEBI" id="CHEBI:24875"/>
        <label>1</label>
    </ligand>
</feature>
<dbReference type="GO" id="GO:0004113">
    <property type="term" value="F:2',3'-cyclic-nucleotide 3'-phosphodiesterase activity"/>
    <property type="evidence" value="ECO:0007669"/>
    <property type="project" value="TreeGrafter"/>
</dbReference>
<sequence length="265" mass="29291">MKLLFIGDVVGAPGRAMLQEYLPLLKSRFQPDIVVVNGENAAGGRGITAEIARQFFEWGVHCITMGNHTWDNKAIFDFIDDEPRLLRPANYPPGTPGRGYAVVAAGGRELAVVNLMGRTFLPPLDCPFRTAQTLVDELRTRTPLILVDMHAEATSEKQAMAWFLDGKVSAVVGTHTHVQTADERILPGGTAYISDVGMTGPYDAILGMEREMVIKKFLTGLPVRFSVDEKGRKQLNAVFLELDDETGKARTIRRIRVDDDHLWSG</sequence>
<dbReference type="GO" id="GO:0046872">
    <property type="term" value="F:metal ion binding"/>
    <property type="evidence" value="ECO:0007669"/>
    <property type="project" value="UniProtKB-KW"/>
</dbReference>
<evidence type="ECO:0000256" key="6">
    <source>
        <dbReference type="PIRSR" id="PIRSR004789-50"/>
    </source>
</evidence>
<dbReference type="PIRSF" id="PIRSF004789">
    <property type="entry name" value="DR1281"/>
    <property type="match status" value="1"/>
</dbReference>
<comment type="similarity">
    <text evidence="5">Belongs to the YmdB-like family.</text>
</comment>
<dbReference type="InterPro" id="IPR029052">
    <property type="entry name" value="Metallo-depent_PP-like"/>
</dbReference>
<keyword evidence="2 7" id="KW-0479">Metal-binding</keyword>